<dbReference type="Proteomes" id="UP000228380">
    <property type="component" value="Chromosome 6"/>
</dbReference>
<dbReference type="SUPFAM" id="SSF53756">
    <property type="entry name" value="UDP-Glycosyltransferase/glycogen phosphorylase"/>
    <property type="match status" value="1"/>
</dbReference>
<dbReference type="GO" id="GO:0080044">
    <property type="term" value="F:quercetin 7-O-glucosyltransferase activity"/>
    <property type="evidence" value="ECO:0007669"/>
    <property type="project" value="TreeGrafter"/>
</dbReference>
<dbReference type="GO" id="GO:0080043">
    <property type="term" value="F:quercetin 3-O-glucosyltransferase activity"/>
    <property type="evidence" value="ECO:0007669"/>
    <property type="project" value="TreeGrafter"/>
</dbReference>
<comment type="similarity">
    <text evidence="1">Belongs to the UDP-glycosyltransferase family.</text>
</comment>
<proteinExistence type="inferred from homology"/>
<reference evidence="4" key="2">
    <citation type="submission" date="2025-08" db="UniProtKB">
        <authorList>
            <consortium name="RefSeq"/>
        </authorList>
    </citation>
    <scope>IDENTIFICATION</scope>
    <source>
        <tissue evidence="4">Young leaves</tissue>
    </source>
</reference>
<evidence type="ECO:0000313" key="4">
    <source>
        <dbReference type="RefSeq" id="XP_008792721.1"/>
    </source>
</evidence>
<dbReference type="KEGG" id="pda:103709244"/>
<dbReference type="Gene3D" id="3.40.50.2000">
    <property type="entry name" value="Glycogen Phosphorylase B"/>
    <property type="match status" value="2"/>
</dbReference>
<dbReference type="CDD" id="cd03784">
    <property type="entry name" value="GT1_Gtf-like"/>
    <property type="match status" value="1"/>
</dbReference>
<keyword evidence="3" id="KW-1185">Reference proteome</keyword>
<evidence type="ECO:0000256" key="1">
    <source>
        <dbReference type="ARBA" id="ARBA00009995"/>
    </source>
</evidence>
<protein>
    <submittedName>
        <fullName evidence="4">UDP-glycosyltransferase 83A1-like</fullName>
    </submittedName>
</protein>
<dbReference type="GeneID" id="103709244"/>
<dbReference type="FunFam" id="3.40.50.2000:FF:000108">
    <property type="entry name" value="UDP-glycosyltransferase 83A1"/>
    <property type="match status" value="1"/>
</dbReference>
<dbReference type="FunFam" id="3.40.50.2000:FF:000061">
    <property type="entry name" value="UDP-glycosyltransferase 83A1"/>
    <property type="match status" value="1"/>
</dbReference>
<dbReference type="AlphaFoldDB" id="A0A8B7C6C9"/>
<dbReference type="PANTHER" id="PTHR11926:SF1412">
    <property type="entry name" value="UDP-GLYCOSYLTRANSFERASE 83A1-LIKE"/>
    <property type="match status" value="1"/>
</dbReference>
<sequence>MGLPHALVLPYPAQGHVIPLLELSYCLIDDDFKITFVNTEYNHKCVLANLSKKESEMKGINLVAVPDGLDPEEDRKDLGRLNDACQKTMPTCLEELIRRTNESGDDKITCMIIDVSMAWALEIAKKMGLRAAAFWPASAGILAPTLSIPKLIEDGVIDPEGIPKQQMFQLDPDMPPMNSNHLVWTCFSDPELRQKLFNYIENTIRAIEIAEHIICNSFKEIELPAFTYAPNIIPVGPLLTGERFGKPIGHFWPEDATCMAWLDVQPANSVIYVAFGSLTIINQIQFQELALGLELSGRTFLWVVRPDLTSETSDAYPEGFRDRVMTKGRMVGWAPQQKVLAHPSIACFISHCGWNSTLEGIRNGVPFLCWPYFADQFLNQSYICDVWRIGLQMTANKSGIITKEHIKSRVEELLGDETMRARAIEMKEMANRSVIKGGSSFENLKSFADAMKQ</sequence>
<organism evidence="3 4">
    <name type="scientific">Phoenix dactylifera</name>
    <name type="common">Date palm</name>
    <dbReference type="NCBI Taxonomy" id="42345"/>
    <lineage>
        <taxon>Eukaryota</taxon>
        <taxon>Viridiplantae</taxon>
        <taxon>Streptophyta</taxon>
        <taxon>Embryophyta</taxon>
        <taxon>Tracheophyta</taxon>
        <taxon>Spermatophyta</taxon>
        <taxon>Magnoliopsida</taxon>
        <taxon>Liliopsida</taxon>
        <taxon>Arecaceae</taxon>
        <taxon>Coryphoideae</taxon>
        <taxon>Phoeniceae</taxon>
        <taxon>Phoenix</taxon>
    </lineage>
</organism>
<dbReference type="OrthoDB" id="5835829at2759"/>
<keyword evidence="2" id="KW-0808">Transferase</keyword>
<evidence type="ECO:0000256" key="2">
    <source>
        <dbReference type="ARBA" id="ARBA00022679"/>
    </source>
</evidence>
<reference evidence="3" key="1">
    <citation type="journal article" date="2019" name="Nat. Commun.">
        <title>Genome-wide association mapping of date palm fruit traits.</title>
        <authorList>
            <person name="Hazzouri K.M."/>
            <person name="Gros-Balthazard M."/>
            <person name="Flowers J.M."/>
            <person name="Copetti D."/>
            <person name="Lemansour A."/>
            <person name="Lebrun M."/>
            <person name="Masmoudi K."/>
            <person name="Ferrand S."/>
            <person name="Dhar M.I."/>
            <person name="Fresquez Z.A."/>
            <person name="Rosas U."/>
            <person name="Zhang J."/>
            <person name="Talag J."/>
            <person name="Lee S."/>
            <person name="Kudrna D."/>
            <person name="Powell R.F."/>
            <person name="Leitch I.J."/>
            <person name="Krueger R.R."/>
            <person name="Wing R.A."/>
            <person name="Amiri K.M.A."/>
            <person name="Purugganan M.D."/>
        </authorList>
    </citation>
    <scope>NUCLEOTIDE SEQUENCE [LARGE SCALE GENOMIC DNA]</scope>
    <source>
        <strain evidence="3">cv. Khalas</strain>
    </source>
</reference>
<name>A0A8B7C6C9_PHODC</name>
<dbReference type="RefSeq" id="XP_008792721.1">
    <property type="nucleotide sequence ID" value="XM_008794499.4"/>
</dbReference>
<dbReference type="InterPro" id="IPR002213">
    <property type="entry name" value="UDP_glucos_trans"/>
</dbReference>
<accession>A0A8B7C6C9</accession>
<gene>
    <name evidence="4" type="primary">LOC103709244</name>
</gene>
<dbReference type="PANTHER" id="PTHR11926">
    <property type="entry name" value="GLUCOSYL/GLUCURONOSYL TRANSFERASES"/>
    <property type="match status" value="1"/>
</dbReference>
<dbReference type="Pfam" id="PF00201">
    <property type="entry name" value="UDPGT"/>
    <property type="match status" value="1"/>
</dbReference>
<evidence type="ECO:0000313" key="3">
    <source>
        <dbReference type="Proteomes" id="UP000228380"/>
    </source>
</evidence>